<dbReference type="EMBL" id="NPEF01000030">
    <property type="protein sequence ID" value="PJZ94049.1"/>
    <property type="molecule type" value="Genomic_DNA"/>
</dbReference>
<gene>
    <name evidence="4" type="ORF">CH379_04645</name>
</gene>
<dbReference type="SMART" id="SM00347">
    <property type="entry name" value="HTH_MARR"/>
    <property type="match status" value="1"/>
</dbReference>
<dbReference type="InterPro" id="IPR036388">
    <property type="entry name" value="WH-like_DNA-bd_sf"/>
</dbReference>
<dbReference type="AlphaFoldDB" id="A0A2N0BBY5"/>
<organism evidence="4">
    <name type="scientific">Leptospira ellisii</name>
    <dbReference type="NCBI Taxonomy" id="2023197"/>
    <lineage>
        <taxon>Bacteria</taxon>
        <taxon>Pseudomonadati</taxon>
        <taxon>Spirochaetota</taxon>
        <taxon>Spirochaetia</taxon>
        <taxon>Leptospirales</taxon>
        <taxon>Leptospiraceae</taxon>
        <taxon>Leptospira</taxon>
    </lineage>
</organism>
<name>A0A2N0BBY5_9LEPT</name>
<evidence type="ECO:0000313" key="4">
    <source>
        <dbReference type="EMBL" id="PJZ94049.1"/>
    </source>
</evidence>
<dbReference type="Gene3D" id="1.10.10.10">
    <property type="entry name" value="Winged helix-like DNA-binding domain superfamily/Winged helix DNA-binding domain"/>
    <property type="match status" value="1"/>
</dbReference>
<dbReference type="GO" id="GO:0003677">
    <property type="term" value="F:DNA binding"/>
    <property type="evidence" value="ECO:0007669"/>
    <property type="project" value="UniProtKB-KW"/>
</dbReference>
<sequence length="168" mass="18945">MKLFKIRLFRVSKDLVSQILEFYPRIFFACHTRHVEDPKTKRILTANQASVLDHLDGDEPVSLFDLALHMGVTPSTMSITVSRLETLGYLIKEKNPKDGRGTLIRLTKAGEAIKSKKSVLDPALVKKLLKRLNKEEQDLAVKGLGLLAFAAELEMKNKSLSRSWSRGK</sequence>
<keyword evidence="1" id="KW-0805">Transcription regulation</keyword>
<dbReference type="InterPro" id="IPR036390">
    <property type="entry name" value="WH_DNA-bd_sf"/>
</dbReference>
<evidence type="ECO:0000256" key="2">
    <source>
        <dbReference type="ARBA" id="ARBA00023125"/>
    </source>
</evidence>
<evidence type="ECO:0000256" key="1">
    <source>
        <dbReference type="ARBA" id="ARBA00023015"/>
    </source>
</evidence>
<keyword evidence="3" id="KW-0804">Transcription</keyword>
<comment type="caution">
    <text evidence="4">The sequence shown here is derived from an EMBL/GenBank/DDBJ whole genome shotgun (WGS) entry which is preliminary data.</text>
</comment>
<keyword evidence="2" id="KW-0238">DNA-binding</keyword>
<dbReference type="Pfam" id="PF12802">
    <property type="entry name" value="MarR_2"/>
    <property type="match status" value="1"/>
</dbReference>
<reference evidence="4" key="1">
    <citation type="submission" date="2017-07" db="EMBL/GenBank/DDBJ databases">
        <title>Leptospira spp. isolated from tropical soils.</title>
        <authorList>
            <person name="Thibeaux R."/>
            <person name="Iraola G."/>
            <person name="Ferres I."/>
            <person name="Bierque E."/>
            <person name="Girault D."/>
            <person name="Soupe-Gilbert M.-E."/>
            <person name="Picardeau M."/>
            <person name="Goarant C."/>
        </authorList>
    </citation>
    <scope>NUCLEOTIDE SEQUENCE [LARGE SCALE GENOMIC DNA]</scope>
    <source>
        <strain evidence="4">ATI7-C-A5</strain>
    </source>
</reference>
<proteinExistence type="predicted"/>
<dbReference type="PANTHER" id="PTHR33164:SF43">
    <property type="entry name" value="HTH-TYPE TRANSCRIPTIONAL REPRESSOR YETL"/>
    <property type="match status" value="1"/>
</dbReference>
<protein>
    <submittedName>
        <fullName evidence="4">Uncharacterized protein</fullName>
    </submittedName>
</protein>
<evidence type="ECO:0000256" key="3">
    <source>
        <dbReference type="ARBA" id="ARBA00023163"/>
    </source>
</evidence>
<dbReference type="PROSITE" id="PS50995">
    <property type="entry name" value="HTH_MARR_2"/>
    <property type="match status" value="1"/>
</dbReference>
<accession>A0A2N0BBY5</accession>
<dbReference type="InterPro" id="IPR023187">
    <property type="entry name" value="Tscrpt_reg_MarR-type_CS"/>
</dbReference>
<dbReference type="GO" id="GO:0006950">
    <property type="term" value="P:response to stress"/>
    <property type="evidence" value="ECO:0007669"/>
    <property type="project" value="TreeGrafter"/>
</dbReference>
<dbReference type="PROSITE" id="PS01117">
    <property type="entry name" value="HTH_MARR_1"/>
    <property type="match status" value="1"/>
</dbReference>
<dbReference type="PANTHER" id="PTHR33164">
    <property type="entry name" value="TRANSCRIPTIONAL REGULATOR, MARR FAMILY"/>
    <property type="match status" value="1"/>
</dbReference>
<dbReference type="SUPFAM" id="SSF46785">
    <property type="entry name" value="Winged helix' DNA-binding domain"/>
    <property type="match status" value="1"/>
</dbReference>
<dbReference type="InterPro" id="IPR039422">
    <property type="entry name" value="MarR/SlyA-like"/>
</dbReference>
<dbReference type="InterPro" id="IPR000835">
    <property type="entry name" value="HTH_MarR-typ"/>
</dbReference>
<accession>A0A2N0BPD3</accession>
<dbReference type="OrthoDB" id="3237136at2"/>
<dbReference type="GO" id="GO:0003700">
    <property type="term" value="F:DNA-binding transcription factor activity"/>
    <property type="evidence" value="ECO:0007669"/>
    <property type="project" value="InterPro"/>
</dbReference>